<evidence type="ECO:0000256" key="1">
    <source>
        <dbReference type="ARBA" id="ARBA00023242"/>
    </source>
</evidence>
<feature type="compositionally biased region" description="Basic and acidic residues" evidence="2">
    <location>
        <begin position="353"/>
        <end position="364"/>
    </location>
</feature>
<feature type="domain" description="Chromo" evidence="3">
    <location>
        <begin position="45"/>
        <end position="105"/>
    </location>
</feature>
<evidence type="ECO:0000313" key="5">
    <source>
        <dbReference type="Proteomes" id="UP000265716"/>
    </source>
</evidence>
<feature type="region of interest" description="Disordered" evidence="2">
    <location>
        <begin position="637"/>
        <end position="657"/>
    </location>
</feature>
<accession>A0A397CEX0</accession>
<dbReference type="SUPFAM" id="SSF54160">
    <property type="entry name" value="Chromo domain-like"/>
    <property type="match status" value="1"/>
</dbReference>
<feature type="region of interest" description="Disordered" evidence="2">
    <location>
        <begin position="353"/>
        <end position="401"/>
    </location>
</feature>
<reference evidence="4 5" key="1">
    <citation type="submission" date="2018-08" db="EMBL/GenBank/DDBJ databases">
        <title>Aphanomyces genome sequencing and annotation.</title>
        <authorList>
            <person name="Minardi D."/>
            <person name="Oidtmann B."/>
            <person name="Van Der Giezen M."/>
            <person name="Studholme D.J."/>
        </authorList>
    </citation>
    <scope>NUCLEOTIDE SEQUENCE [LARGE SCALE GENOMIC DNA]</scope>
    <source>
        <strain evidence="4 5">SA</strain>
    </source>
</reference>
<feature type="region of interest" description="Disordered" evidence="2">
    <location>
        <begin position="433"/>
        <end position="461"/>
    </location>
</feature>
<keyword evidence="1" id="KW-0539">Nucleus</keyword>
<feature type="compositionally biased region" description="Basic and acidic residues" evidence="2">
    <location>
        <begin position="440"/>
        <end position="452"/>
    </location>
</feature>
<evidence type="ECO:0000259" key="3">
    <source>
        <dbReference type="PROSITE" id="PS50013"/>
    </source>
</evidence>
<proteinExistence type="predicted"/>
<evidence type="ECO:0000256" key="2">
    <source>
        <dbReference type="SAM" id="MobiDB-lite"/>
    </source>
</evidence>
<dbReference type="CDD" id="cd00024">
    <property type="entry name" value="CD_CSD"/>
    <property type="match status" value="1"/>
</dbReference>
<dbReference type="InterPro" id="IPR016197">
    <property type="entry name" value="Chromo-like_dom_sf"/>
</dbReference>
<dbReference type="AlphaFoldDB" id="A0A397CEX0"/>
<dbReference type="Proteomes" id="UP000265716">
    <property type="component" value="Unassembled WGS sequence"/>
</dbReference>
<dbReference type="InterPro" id="IPR000953">
    <property type="entry name" value="Chromo/chromo_shadow_dom"/>
</dbReference>
<name>A0A397CEX0_APHAT</name>
<sequence length="657" mass="72326">MEVQQLVPPDAIFLHHASRLRMYCEGGLEVDEDLKAQIAFGDERFYVEAVQDLRMHDTVWKLKIKWYGLEDLECSWEPALSIYEDVPIVIRRWTKDRMNEDGESEMVEDIERACGHPFGNDRAMNVELPGSDHDEEREDRSRSDRSASPTAGSAFQGRFQDRGRPRSQETVAMDESWTYGRPTGPARGAYGCPGRGEGRCGHRPDGRIPAQRSGPPKTSDVEGIDQGGTPYVYGRVQLVHQPDNGPYRQWDTLKKRIKAAVVIDMSVQDADSRIGKMLDGLAAAIRRDCQEWVIKEESPAIVKIITDAVKSVSLHRAVTEQMALKRNKPLKKDRFVRWLREYAIGHERFVGYEEDTKPAAKPDPPKTNQGGTHGRRTAPTQSTPWAPATATTPQAPPGLTSANGCLKCKSTSHRVRECPGITDEEAVKLLKAHGRALGRGRSDGDRGRRDGGRGNGHCMATMKTDPVHTERAKLVATVEGVLTVNASLLDSGADLSVASGGLVSALLAAGAAPEITTMGPFSLRPYGANSRPVVVTKQVRFGSLEFKTGCGPLMLRGLRVWVDEAVAGVELTLGLPVMQKLGYSDKTLLENARRQQAEWDFADQSIATPGEAMHRALRMEDTLVDDIDDDEGTCCATPDWGTDPYPTHDGQVDDDPV</sequence>
<feature type="non-terminal residue" evidence="4">
    <location>
        <position position="657"/>
    </location>
</feature>
<dbReference type="PROSITE" id="PS00598">
    <property type="entry name" value="CHROMO_1"/>
    <property type="match status" value="1"/>
</dbReference>
<dbReference type="InterPro" id="IPR023779">
    <property type="entry name" value="Chromodomain_CS"/>
</dbReference>
<gene>
    <name evidence="4" type="ORF">DYB38_012388</name>
</gene>
<organism evidence="4 5">
    <name type="scientific">Aphanomyces astaci</name>
    <name type="common">Crayfish plague agent</name>
    <dbReference type="NCBI Taxonomy" id="112090"/>
    <lineage>
        <taxon>Eukaryota</taxon>
        <taxon>Sar</taxon>
        <taxon>Stramenopiles</taxon>
        <taxon>Oomycota</taxon>
        <taxon>Saprolegniomycetes</taxon>
        <taxon>Saprolegniales</taxon>
        <taxon>Verrucalvaceae</taxon>
        <taxon>Aphanomyces</taxon>
    </lineage>
</organism>
<dbReference type="VEuPathDB" id="FungiDB:H257_13377"/>
<dbReference type="PROSITE" id="PS50013">
    <property type="entry name" value="CHROMO_2"/>
    <property type="match status" value="1"/>
</dbReference>
<feature type="compositionally biased region" description="Low complexity" evidence="2">
    <location>
        <begin position="377"/>
        <end position="393"/>
    </location>
</feature>
<protein>
    <recommendedName>
        <fullName evidence="3">Chromo domain-containing protein</fullName>
    </recommendedName>
</protein>
<comment type="caution">
    <text evidence="4">The sequence shown here is derived from an EMBL/GenBank/DDBJ whole genome shotgun (WGS) entry which is preliminary data.</text>
</comment>
<evidence type="ECO:0000313" key="4">
    <source>
        <dbReference type="EMBL" id="RHY42472.1"/>
    </source>
</evidence>
<dbReference type="Gene3D" id="2.40.50.40">
    <property type="match status" value="1"/>
</dbReference>
<feature type="compositionally biased region" description="Basic and acidic residues" evidence="2">
    <location>
        <begin position="196"/>
        <end position="206"/>
    </location>
</feature>
<feature type="region of interest" description="Disordered" evidence="2">
    <location>
        <begin position="116"/>
        <end position="224"/>
    </location>
</feature>
<dbReference type="EMBL" id="QUTC01008909">
    <property type="protein sequence ID" value="RHY42472.1"/>
    <property type="molecule type" value="Genomic_DNA"/>
</dbReference>
<feature type="compositionally biased region" description="Basic and acidic residues" evidence="2">
    <location>
        <begin position="130"/>
        <end position="145"/>
    </location>
</feature>